<organism evidence="2 3">
    <name type="scientific">Modicella reniformis</name>
    <dbReference type="NCBI Taxonomy" id="1440133"/>
    <lineage>
        <taxon>Eukaryota</taxon>
        <taxon>Fungi</taxon>
        <taxon>Fungi incertae sedis</taxon>
        <taxon>Mucoromycota</taxon>
        <taxon>Mortierellomycotina</taxon>
        <taxon>Mortierellomycetes</taxon>
        <taxon>Mortierellales</taxon>
        <taxon>Mortierellaceae</taxon>
        <taxon>Modicella</taxon>
    </lineage>
</organism>
<dbReference type="GO" id="GO:0044550">
    <property type="term" value="P:secondary metabolite biosynthetic process"/>
    <property type="evidence" value="ECO:0007669"/>
    <property type="project" value="TreeGrafter"/>
</dbReference>
<dbReference type="PANTHER" id="PTHR45527:SF1">
    <property type="entry name" value="FATTY ACID SYNTHASE"/>
    <property type="match status" value="1"/>
</dbReference>
<dbReference type="GO" id="GO:0043041">
    <property type="term" value="P:amino acid activation for nonribosomal peptide biosynthetic process"/>
    <property type="evidence" value="ECO:0007669"/>
    <property type="project" value="TreeGrafter"/>
</dbReference>
<name>A0A9P6IR01_9FUNG</name>
<feature type="non-terminal residue" evidence="2">
    <location>
        <position position="1"/>
    </location>
</feature>
<dbReference type="PROSITE" id="PS00455">
    <property type="entry name" value="AMP_BINDING"/>
    <property type="match status" value="1"/>
</dbReference>
<protein>
    <recommendedName>
        <fullName evidence="1">AMP-dependent synthetase/ligase domain-containing protein</fullName>
    </recommendedName>
</protein>
<gene>
    <name evidence="2" type="ORF">BGZ65_012029</name>
</gene>
<dbReference type="InterPro" id="IPR020845">
    <property type="entry name" value="AMP-binding_CS"/>
</dbReference>
<feature type="domain" description="AMP-dependent synthetase/ligase" evidence="1">
    <location>
        <begin position="15"/>
        <end position="54"/>
    </location>
</feature>
<dbReference type="Gene3D" id="3.40.50.980">
    <property type="match status" value="2"/>
</dbReference>
<dbReference type="Pfam" id="PF00501">
    <property type="entry name" value="AMP-binding"/>
    <property type="match status" value="1"/>
</dbReference>
<dbReference type="SUPFAM" id="SSF56801">
    <property type="entry name" value="Acetyl-CoA synthetase-like"/>
    <property type="match status" value="1"/>
</dbReference>
<dbReference type="GO" id="GO:0005737">
    <property type="term" value="C:cytoplasm"/>
    <property type="evidence" value="ECO:0007669"/>
    <property type="project" value="TreeGrafter"/>
</dbReference>
<dbReference type="InterPro" id="IPR000873">
    <property type="entry name" value="AMP-dep_synth/lig_dom"/>
</dbReference>
<dbReference type="EMBL" id="JAAAHW010008373">
    <property type="protein sequence ID" value="KAF9944451.1"/>
    <property type="molecule type" value="Genomic_DNA"/>
</dbReference>
<comment type="caution">
    <text evidence="2">The sequence shown here is derived from an EMBL/GenBank/DDBJ whole genome shotgun (WGS) entry which is preliminary data.</text>
</comment>
<sequence>PYSTPNDQLSSPSTNPHIASLTSRHLAHVIYTSGSTGKPKGVMIEHQGVVNLMTFRPKMF</sequence>
<reference evidence="2" key="1">
    <citation type="journal article" date="2020" name="Fungal Divers.">
        <title>Resolving the Mortierellaceae phylogeny through synthesis of multi-gene phylogenetics and phylogenomics.</title>
        <authorList>
            <person name="Vandepol N."/>
            <person name="Liber J."/>
            <person name="Desiro A."/>
            <person name="Na H."/>
            <person name="Kennedy M."/>
            <person name="Barry K."/>
            <person name="Grigoriev I.V."/>
            <person name="Miller A.N."/>
            <person name="O'Donnell K."/>
            <person name="Stajich J.E."/>
            <person name="Bonito G."/>
        </authorList>
    </citation>
    <scope>NUCLEOTIDE SEQUENCE</scope>
    <source>
        <strain evidence="2">MES-2147</strain>
    </source>
</reference>
<feature type="non-terminal residue" evidence="2">
    <location>
        <position position="60"/>
    </location>
</feature>
<dbReference type="Proteomes" id="UP000749646">
    <property type="component" value="Unassembled WGS sequence"/>
</dbReference>
<dbReference type="InterPro" id="IPR020459">
    <property type="entry name" value="AMP-binding"/>
</dbReference>
<dbReference type="AlphaFoldDB" id="A0A9P6IR01"/>
<keyword evidence="3" id="KW-1185">Reference proteome</keyword>
<dbReference type="PANTHER" id="PTHR45527">
    <property type="entry name" value="NONRIBOSOMAL PEPTIDE SYNTHETASE"/>
    <property type="match status" value="1"/>
</dbReference>
<dbReference type="PRINTS" id="PR00154">
    <property type="entry name" value="AMPBINDING"/>
</dbReference>
<accession>A0A9P6IR01</accession>
<evidence type="ECO:0000313" key="2">
    <source>
        <dbReference type="EMBL" id="KAF9944451.1"/>
    </source>
</evidence>
<dbReference type="GO" id="GO:0031177">
    <property type="term" value="F:phosphopantetheine binding"/>
    <property type="evidence" value="ECO:0007669"/>
    <property type="project" value="TreeGrafter"/>
</dbReference>
<proteinExistence type="predicted"/>
<evidence type="ECO:0000259" key="1">
    <source>
        <dbReference type="Pfam" id="PF00501"/>
    </source>
</evidence>
<evidence type="ECO:0000313" key="3">
    <source>
        <dbReference type="Proteomes" id="UP000749646"/>
    </source>
</evidence>